<dbReference type="KEGG" id="aser:Asera_14470"/>
<feature type="domain" description="DUF7144" evidence="3">
    <location>
        <begin position="5"/>
        <end position="46"/>
    </location>
</feature>
<gene>
    <name evidence="4" type="ORF">Asera_14470</name>
</gene>
<dbReference type="Pfam" id="PF23636">
    <property type="entry name" value="DUF7144"/>
    <property type="match status" value="1"/>
</dbReference>
<dbReference type="AlphaFoldDB" id="A0A810KY62"/>
<feature type="compositionally biased region" description="Polar residues" evidence="1">
    <location>
        <begin position="68"/>
        <end position="77"/>
    </location>
</feature>
<feature type="region of interest" description="Disordered" evidence="1">
    <location>
        <begin position="47"/>
        <end position="109"/>
    </location>
</feature>
<keyword evidence="2" id="KW-1133">Transmembrane helix</keyword>
<sequence>MGPGAGIALAGLSAIANFFFIPYYPFWSLLIIALDVFVIWSLATVGSRSREAQQQPGGMDAAAERWPMSNQTGTSASARMDAPTTRTTPSDGERPAEAPGSRQSSSPSS</sequence>
<protein>
    <recommendedName>
        <fullName evidence="3">DUF7144 domain-containing protein</fullName>
    </recommendedName>
</protein>
<accession>A0A810KY62</accession>
<keyword evidence="2" id="KW-0812">Transmembrane</keyword>
<dbReference type="InterPro" id="IPR055568">
    <property type="entry name" value="DUF7144"/>
</dbReference>
<evidence type="ECO:0000256" key="2">
    <source>
        <dbReference type="SAM" id="Phobius"/>
    </source>
</evidence>
<dbReference type="Proteomes" id="UP000680750">
    <property type="component" value="Chromosome"/>
</dbReference>
<evidence type="ECO:0000313" key="5">
    <source>
        <dbReference type="Proteomes" id="UP000680750"/>
    </source>
</evidence>
<name>A0A810KY62_9ACTN</name>
<evidence type="ECO:0000313" key="4">
    <source>
        <dbReference type="EMBL" id="BCJ27339.1"/>
    </source>
</evidence>
<dbReference type="EMBL" id="AP023354">
    <property type="protein sequence ID" value="BCJ27339.1"/>
    <property type="molecule type" value="Genomic_DNA"/>
</dbReference>
<organism evidence="4 5">
    <name type="scientific">Actinocatenispora sera</name>
    <dbReference type="NCBI Taxonomy" id="390989"/>
    <lineage>
        <taxon>Bacteria</taxon>
        <taxon>Bacillati</taxon>
        <taxon>Actinomycetota</taxon>
        <taxon>Actinomycetes</taxon>
        <taxon>Micromonosporales</taxon>
        <taxon>Micromonosporaceae</taxon>
        <taxon>Actinocatenispora</taxon>
    </lineage>
</organism>
<evidence type="ECO:0000259" key="3">
    <source>
        <dbReference type="Pfam" id="PF23636"/>
    </source>
</evidence>
<keyword evidence="5" id="KW-1185">Reference proteome</keyword>
<feature type="transmembrane region" description="Helical" evidence="2">
    <location>
        <begin position="26"/>
        <end position="45"/>
    </location>
</feature>
<proteinExistence type="predicted"/>
<reference evidence="4" key="1">
    <citation type="submission" date="2020-08" db="EMBL/GenBank/DDBJ databases">
        <title>Whole genome shotgun sequence of Actinocatenispora sera NBRC 101916.</title>
        <authorList>
            <person name="Komaki H."/>
            <person name="Tamura T."/>
        </authorList>
    </citation>
    <scope>NUCLEOTIDE SEQUENCE</scope>
    <source>
        <strain evidence="4">NBRC 101916</strain>
    </source>
</reference>
<evidence type="ECO:0000256" key="1">
    <source>
        <dbReference type="SAM" id="MobiDB-lite"/>
    </source>
</evidence>
<keyword evidence="2" id="KW-0472">Membrane</keyword>
<feature type="compositionally biased region" description="Polar residues" evidence="1">
    <location>
        <begin position="47"/>
        <end position="56"/>
    </location>
</feature>